<dbReference type="PANTHER" id="PTHR16301:SF20">
    <property type="entry name" value="IMPACT FAMILY MEMBER YIGZ"/>
    <property type="match status" value="1"/>
</dbReference>
<dbReference type="GO" id="GO:0006446">
    <property type="term" value="P:regulation of translational initiation"/>
    <property type="evidence" value="ECO:0007669"/>
    <property type="project" value="TreeGrafter"/>
</dbReference>
<dbReference type="InterPro" id="IPR015796">
    <property type="entry name" value="Impact_YigZ-like"/>
</dbReference>
<dbReference type="PROSITE" id="PS00910">
    <property type="entry name" value="UPF0029"/>
    <property type="match status" value="1"/>
</dbReference>
<protein>
    <recommendedName>
        <fullName evidence="6">YigZ family protein</fullName>
    </recommendedName>
</protein>
<evidence type="ECO:0000313" key="5">
    <source>
        <dbReference type="Proteomes" id="UP000029628"/>
    </source>
</evidence>
<gene>
    <name evidence="4" type="ORF">HMPREF0872_07930</name>
</gene>
<dbReference type="Gene3D" id="3.30.230.30">
    <property type="entry name" value="Impact, N-terminal domain"/>
    <property type="match status" value="1"/>
</dbReference>
<dbReference type="Proteomes" id="UP000029628">
    <property type="component" value="Unassembled WGS sequence"/>
</dbReference>
<dbReference type="eggNOG" id="COG1739">
    <property type="taxonomic scope" value="Bacteria"/>
</dbReference>
<keyword evidence="5" id="KW-1185">Reference proteome</keyword>
<dbReference type="InterPro" id="IPR023582">
    <property type="entry name" value="Impact"/>
</dbReference>
<accession>A0A096AI64</accession>
<dbReference type="NCBIfam" id="TIGR00257">
    <property type="entry name" value="IMPACT_YIGZ"/>
    <property type="match status" value="1"/>
</dbReference>
<dbReference type="PANTHER" id="PTHR16301">
    <property type="entry name" value="IMPACT-RELATED"/>
    <property type="match status" value="1"/>
</dbReference>
<reference evidence="4 5" key="1">
    <citation type="submission" date="2014-07" db="EMBL/GenBank/DDBJ databases">
        <authorList>
            <person name="McCorrison J."/>
            <person name="Sanka R."/>
            <person name="Torralba M."/>
            <person name="Gillis M."/>
            <person name="Haft D.H."/>
            <person name="Methe B."/>
            <person name="Sutton G."/>
            <person name="Nelson K.E."/>
        </authorList>
    </citation>
    <scope>NUCLEOTIDE SEQUENCE [LARGE SCALE GENOMIC DNA]</scope>
    <source>
        <strain evidence="4 5">DNF00314</strain>
    </source>
</reference>
<dbReference type="InterPro" id="IPR036956">
    <property type="entry name" value="Impact_N_sf"/>
</dbReference>
<dbReference type="SUPFAM" id="SSF54980">
    <property type="entry name" value="EF-G C-terminal domain-like"/>
    <property type="match status" value="1"/>
</dbReference>
<organism evidence="4 5">
    <name type="scientific">Veillonella montpellierensis DNF00314</name>
    <dbReference type="NCBI Taxonomy" id="1401067"/>
    <lineage>
        <taxon>Bacteria</taxon>
        <taxon>Bacillati</taxon>
        <taxon>Bacillota</taxon>
        <taxon>Negativicutes</taxon>
        <taxon>Veillonellales</taxon>
        <taxon>Veillonellaceae</taxon>
        <taxon>Veillonella</taxon>
    </lineage>
</organism>
<dbReference type="InterPro" id="IPR035647">
    <property type="entry name" value="EFG_III/V"/>
</dbReference>
<evidence type="ECO:0000259" key="3">
    <source>
        <dbReference type="Pfam" id="PF09186"/>
    </source>
</evidence>
<name>A0A096AI64_9FIRM</name>
<evidence type="ECO:0000259" key="2">
    <source>
        <dbReference type="Pfam" id="PF01205"/>
    </source>
</evidence>
<dbReference type="InterPro" id="IPR020569">
    <property type="entry name" value="UPF0029_Impact_CS"/>
</dbReference>
<evidence type="ECO:0008006" key="6">
    <source>
        <dbReference type="Google" id="ProtNLM"/>
    </source>
</evidence>
<sequence length="206" mass="23246">MSIAHEYQYEYTIEKSRFIATLVPCQTEKDAQVAIKRLAKHYWDARHNCSAYAIGPCQEQQRSSDDGEPSGTAGKPMLEVLKKTEITNVAVVVTRYFGGIKLGAGGLIRAYSHTVAEAIRQAPKELHTKREKIEASITYTYLGTTERYLQDHDYTYHKDFTDTVQLTIYIAPHDYEKVTDDLMNITNGTVTITHLGNTEAIVPIKD</sequence>
<dbReference type="SUPFAM" id="SSF54211">
    <property type="entry name" value="Ribosomal protein S5 domain 2-like"/>
    <property type="match status" value="1"/>
</dbReference>
<dbReference type="InterPro" id="IPR001498">
    <property type="entry name" value="Impact_N"/>
</dbReference>
<dbReference type="Pfam" id="PF09186">
    <property type="entry name" value="DUF1949"/>
    <property type="match status" value="1"/>
</dbReference>
<comment type="caution">
    <text evidence="4">The sequence shown here is derived from an EMBL/GenBank/DDBJ whole genome shotgun (WGS) entry which is preliminary data.</text>
</comment>
<dbReference type="InterPro" id="IPR020568">
    <property type="entry name" value="Ribosomal_Su5_D2-typ_SF"/>
</dbReference>
<comment type="similarity">
    <text evidence="1">Belongs to the IMPACT family.</text>
</comment>
<dbReference type="AlphaFoldDB" id="A0A096AI64"/>
<dbReference type="Pfam" id="PF01205">
    <property type="entry name" value="Impact_N"/>
    <property type="match status" value="1"/>
</dbReference>
<evidence type="ECO:0000313" key="4">
    <source>
        <dbReference type="EMBL" id="KGF46555.1"/>
    </source>
</evidence>
<dbReference type="EMBL" id="JRNT01000036">
    <property type="protein sequence ID" value="KGF46555.1"/>
    <property type="molecule type" value="Genomic_DNA"/>
</dbReference>
<evidence type="ECO:0000256" key="1">
    <source>
        <dbReference type="ARBA" id="ARBA00007665"/>
    </source>
</evidence>
<dbReference type="InterPro" id="IPR015269">
    <property type="entry name" value="UPF0029_Impact_C"/>
</dbReference>
<feature type="domain" description="UPF0029" evidence="3">
    <location>
        <begin position="137"/>
        <end position="188"/>
    </location>
</feature>
<dbReference type="GO" id="GO:0005737">
    <property type="term" value="C:cytoplasm"/>
    <property type="evidence" value="ECO:0007669"/>
    <property type="project" value="TreeGrafter"/>
</dbReference>
<feature type="domain" description="Impact N-terminal" evidence="2">
    <location>
        <begin position="15"/>
        <end position="119"/>
    </location>
</feature>
<proteinExistence type="inferred from homology"/>